<sequence>MLVLPARSKRPRSPSPDLAEQLSSPLDILHKRRRREEYWSDPLLPPQALYEPEYVDAESSSAAWTRASVNGRRSRQWQYLNAPQTHSSHSHAAEPSSPIPMPRAASQPDPSSRRGQMSSSPIRHHPPSSSPFKSSETRIDDWIGLEEMEREWGAEYTAQNSLLHNLHRARVGHSNMEPSILNSVLPNTPALPTAEQYRTQAPSSISTHSTHFDTHLTPYRYTAAFPSSGPTPYRPGHFPSSPLARDHGIDGMDQDESMDMDDEADGGQAEEEVRKTYEETNRLLAELEVVRRTRWGGNGAENL</sequence>
<feature type="region of interest" description="Disordered" evidence="1">
    <location>
        <begin position="1"/>
        <end position="25"/>
    </location>
</feature>
<accession>A0A1Y2AS91</accession>
<protein>
    <submittedName>
        <fullName evidence="2">Uncharacterized protein</fullName>
    </submittedName>
</protein>
<organism evidence="2 3">
    <name type="scientific">Naematelia encephala</name>
    <dbReference type="NCBI Taxonomy" id="71784"/>
    <lineage>
        <taxon>Eukaryota</taxon>
        <taxon>Fungi</taxon>
        <taxon>Dikarya</taxon>
        <taxon>Basidiomycota</taxon>
        <taxon>Agaricomycotina</taxon>
        <taxon>Tremellomycetes</taxon>
        <taxon>Tremellales</taxon>
        <taxon>Naemateliaceae</taxon>
        <taxon>Naematelia</taxon>
    </lineage>
</organism>
<comment type="caution">
    <text evidence="2">The sequence shown here is derived from an EMBL/GenBank/DDBJ whole genome shotgun (WGS) entry which is preliminary data.</text>
</comment>
<keyword evidence="3" id="KW-1185">Reference proteome</keyword>
<evidence type="ECO:0000313" key="3">
    <source>
        <dbReference type="Proteomes" id="UP000193986"/>
    </source>
</evidence>
<gene>
    <name evidence="2" type="ORF">BCR39DRAFT_590283</name>
</gene>
<reference evidence="2 3" key="1">
    <citation type="submission" date="2016-07" db="EMBL/GenBank/DDBJ databases">
        <title>Pervasive Adenine N6-methylation of Active Genes in Fungi.</title>
        <authorList>
            <consortium name="DOE Joint Genome Institute"/>
            <person name="Mondo S.J."/>
            <person name="Dannebaum R.O."/>
            <person name="Kuo R.C."/>
            <person name="Labutti K."/>
            <person name="Haridas S."/>
            <person name="Kuo A."/>
            <person name="Salamov A."/>
            <person name="Ahrendt S.R."/>
            <person name="Lipzen A."/>
            <person name="Sullivan W."/>
            <person name="Andreopoulos W.B."/>
            <person name="Clum A."/>
            <person name="Lindquist E."/>
            <person name="Daum C."/>
            <person name="Ramamoorthy G.K."/>
            <person name="Gryganskyi A."/>
            <person name="Culley D."/>
            <person name="Magnuson J.K."/>
            <person name="James T.Y."/>
            <person name="O'Malley M.A."/>
            <person name="Stajich J.E."/>
            <person name="Spatafora J.W."/>
            <person name="Visel A."/>
            <person name="Grigoriev I.V."/>
        </authorList>
    </citation>
    <scope>NUCLEOTIDE SEQUENCE [LARGE SCALE GENOMIC DNA]</scope>
    <source>
        <strain evidence="2 3">68-887.2</strain>
    </source>
</reference>
<name>A0A1Y2AS91_9TREE</name>
<dbReference type="OrthoDB" id="2574664at2759"/>
<evidence type="ECO:0000256" key="1">
    <source>
        <dbReference type="SAM" id="MobiDB-lite"/>
    </source>
</evidence>
<feature type="compositionally biased region" description="Polar residues" evidence="1">
    <location>
        <begin position="108"/>
        <end position="117"/>
    </location>
</feature>
<feature type="compositionally biased region" description="Acidic residues" evidence="1">
    <location>
        <begin position="252"/>
        <end position="270"/>
    </location>
</feature>
<proteinExistence type="predicted"/>
<dbReference type="InParanoid" id="A0A1Y2AS91"/>
<evidence type="ECO:0000313" key="2">
    <source>
        <dbReference type="EMBL" id="ORY25170.1"/>
    </source>
</evidence>
<feature type="region of interest" description="Disordered" evidence="1">
    <location>
        <begin position="82"/>
        <end position="136"/>
    </location>
</feature>
<dbReference type="AlphaFoldDB" id="A0A1Y2AS91"/>
<dbReference type="Proteomes" id="UP000193986">
    <property type="component" value="Unassembled WGS sequence"/>
</dbReference>
<dbReference type="EMBL" id="MCFC01000060">
    <property type="protein sequence ID" value="ORY25170.1"/>
    <property type="molecule type" value="Genomic_DNA"/>
</dbReference>
<feature type="region of interest" description="Disordered" evidence="1">
    <location>
        <begin position="226"/>
        <end position="277"/>
    </location>
</feature>